<keyword evidence="1" id="KW-0812">Transmembrane</keyword>
<sequence>MEEAERERIIEEGRLEQEERDRSREKILSIGNFFLYAIPVLFCISGRGVFATQVFGYLYNGVWKSISLANFIGGFYMPWAYSEPKTWIGLWNIINIIPLSFALIVFGLWVFTRNSANRGGSKQGKPADTKKLRFFGPLILALCDTVFKQRQNNARPRFNHVI</sequence>
<gene>
    <name evidence="2" type="ORF">H2508_09835</name>
</gene>
<feature type="transmembrane region" description="Helical" evidence="1">
    <location>
        <begin position="27"/>
        <end position="50"/>
    </location>
</feature>
<reference evidence="2 3" key="1">
    <citation type="submission" date="2020-07" db="EMBL/GenBank/DDBJ databases">
        <title>Halieaceae bacterium, F7430, whole genome shotgun sequencing project.</title>
        <authorList>
            <person name="Jiang S."/>
            <person name="Liu Z.W."/>
            <person name="Du Z.J."/>
        </authorList>
    </citation>
    <scope>NUCLEOTIDE SEQUENCE [LARGE SCALE GENOMIC DNA]</scope>
    <source>
        <strain evidence="2 3">F7430</strain>
    </source>
</reference>
<protein>
    <submittedName>
        <fullName evidence="2">Uncharacterized protein</fullName>
    </submittedName>
</protein>
<keyword evidence="3" id="KW-1185">Reference proteome</keyword>
<dbReference type="RefSeq" id="WP_182172570.1">
    <property type="nucleotide sequence ID" value="NZ_JACFXU010000014.1"/>
</dbReference>
<evidence type="ECO:0000313" key="2">
    <source>
        <dbReference type="EMBL" id="MBA6413407.1"/>
    </source>
</evidence>
<evidence type="ECO:0000256" key="1">
    <source>
        <dbReference type="SAM" id="Phobius"/>
    </source>
</evidence>
<dbReference type="AlphaFoldDB" id="A0A7W2YJS9"/>
<keyword evidence="1" id="KW-0472">Membrane</keyword>
<keyword evidence="1" id="KW-1133">Transmembrane helix</keyword>
<accession>A0A7W2YJS9</accession>
<name>A0A7W2YJS9_9GAMM</name>
<dbReference type="EMBL" id="JACFXU010000014">
    <property type="protein sequence ID" value="MBA6413407.1"/>
    <property type="molecule type" value="Genomic_DNA"/>
</dbReference>
<proteinExistence type="predicted"/>
<feature type="transmembrane region" description="Helical" evidence="1">
    <location>
        <begin position="88"/>
        <end position="111"/>
    </location>
</feature>
<organism evidence="2 3">
    <name type="scientific">Sediminihaliea albiluteola</name>
    <dbReference type="NCBI Taxonomy" id="2758564"/>
    <lineage>
        <taxon>Bacteria</taxon>
        <taxon>Pseudomonadati</taxon>
        <taxon>Pseudomonadota</taxon>
        <taxon>Gammaproteobacteria</taxon>
        <taxon>Cellvibrionales</taxon>
        <taxon>Halieaceae</taxon>
        <taxon>Sediminihaliea</taxon>
    </lineage>
</organism>
<dbReference type="Proteomes" id="UP000539350">
    <property type="component" value="Unassembled WGS sequence"/>
</dbReference>
<comment type="caution">
    <text evidence="2">The sequence shown here is derived from an EMBL/GenBank/DDBJ whole genome shotgun (WGS) entry which is preliminary data.</text>
</comment>
<evidence type="ECO:0000313" key="3">
    <source>
        <dbReference type="Proteomes" id="UP000539350"/>
    </source>
</evidence>